<evidence type="ECO:0000313" key="3">
    <source>
        <dbReference type="Proteomes" id="UP000295735"/>
    </source>
</evidence>
<feature type="transmembrane region" description="Helical" evidence="1">
    <location>
        <begin position="33"/>
        <end position="52"/>
    </location>
</feature>
<organism evidence="2 3">
    <name type="scientific">Macrococcus equipercicus</name>
    <dbReference type="NCBI Taxonomy" id="69967"/>
    <lineage>
        <taxon>Bacteria</taxon>
        <taxon>Bacillati</taxon>
        <taxon>Bacillota</taxon>
        <taxon>Bacilli</taxon>
        <taxon>Bacillales</taxon>
        <taxon>Staphylococcaceae</taxon>
        <taxon>Macrococcus</taxon>
    </lineage>
</organism>
<proteinExistence type="predicted"/>
<feature type="transmembrane region" description="Helical" evidence="1">
    <location>
        <begin position="58"/>
        <end position="77"/>
    </location>
</feature>
<gene>
    <name evidence="2" type="ORF">ERX35_010295</name>
</gene>
<sequence>MARLYLPPFAFAVPITLLFTVAVTMLSVFASPVIFALLVVITEIVGLVLVIITGFSVVGRSVVGMIFGFAVLIYKSILDKSSYGLYFVPK</sequence>
<keyword evidence="1" id="KW-1133">Transmembrane helix</keyword>
<keyword evidence="3" id="KW-1185">Reference proteome</keyword>
<comment type="caution">
    <text evidence="2">The sequence shown here is derived from an EMBL/GenBank/DDBJ whole genome shotgun (WGS) entry which is preliminary data.</text>
</comment>
<evidence type="ECO:0000256" key="1">
    <source>
        <dbReference type="SAM" id="Phobius"/>
    </source>
</evidence>
<protein>
    <submittedName>
        <fullName evidence="2">Uncharacterized protein</fullName>
    </submittedName>
</protein>
<accession>A0ABQ6R6L5</accession>
<keyword evidence="1" id="KW-0812">Transmembrane</keyword>
<dbReference type="Proteomes" id="UP000295735">
    <property type="component" value="Unassembled WGS sequence"/>
</dbReference>
<evidence type="ECO:0000313" key="2">
    <source>
        <dbReference type="EMBL" id="KAA1036911.1"/>
    </source>
</evidence>
<keyword evidence="1" id="KW-0472">Membrane</keyword>
<reference evidence="2 3" key="1">
    <citation type="submission" date="2019-09" db="EMBL/GenBank/DDBJ databases">
        <authorList>
            <person name="Mazhar S."/>
            <person name="Altermann E."/>
            <person name="Hill C."/>
            <person name="Mcauliffe O."/>
        </authorList>
    </citation>
    <scope>NUCLEOTIDE SEQUENCE [LARGE SCALE GENOMIC DNA]</scope>
    <source>
        <strain evidence="2 3">ATCC 51831</strain>
    </source>
</reference>
<dbReference type="RefSeq" id="WP_149459815.1">
    <property type="nucleotide sequence ID" value="NZ_SCWC02000010.1"/>
</dbReference>
<name>A0ABQ6R6L5_9STAP</name>
<feature type="transmembrane region" description="Helical" evidence="1">
    <location>
        <begin position="6"/>
        <end position="26"/>
    </location>
</feature>
<dbReference type="EMBL" id="SCWC02000010">
    <property type="protein sequence ID" value="KAA1036911.1"/>
    <property type="molecule type" value="Genomic_DNA"/>
</dbReference>